<evidence type="ECO:0000256" key="3">
    <source>
        <dbReference type="ARBA" id="ARBA00022553"/>
    </source>
</evidence>
<evidence type="ECO:0000259" key="9">
    <source>
        <dbReference type="PROSITE" id="PS50109"/>
    </source>
</evidence>
<organism evidence="10 11">
    <name type="scientific">Fimbriiglobus ruber</name>
    <dbReference type="NCBI Taxonomy" id="1908690"/>
    <lineage>
        <taxon>Bacteria</taxon>
        <taxon>Pseudomonadati</taxon>
        <taxon>Planctomycetota</taxon>
        <taxon>Planctomycetia</taxon>
        <taxon>Gemmatales</taxon>
        <taxon>Gemmataceae</taxon>
        <taxon>Fimbriiglobus</taxon>
    </lineage>
</organism>
<dbReference type="Gene3D" id="1.10.287.130">
    <property type="match status" value="1"/>
</dbReference>
<evidence type="ECO:0000256" key="4">
    <source>
        <dbReference type="ARBA" id="ARBA00022679"/>
    </source>
</evidence>
<dbReference type="PRINTS" id="PR00344">
    <property type="entry name" value="BCTRLSENSOR"/>
</dbReference>
<dbReference type="GO" id="GO:0005524">
    <property type="term" value="F:ATP binding"/>
    <property type="evidence" value="ECO:0007669"/>
    <property type="project" value="UniProtKB-KW"/>
</dbReference>
<dbReference type="AlphaFoldDB" id="A0A225EGQ7"/>
<dbReference type="EMBL" id="NIDE01000001">
    <property type="protein sequence ID" value="OWK47495.1"/>
    <property type="molecule type" value="Genomic_DNA"/>
</dbReference>
<dbReference type="Gene3D" id="1.10.3210.10">
    <property type="entry name" value="Hypothetical protein af1432"/>
    <property type="match status" value="1"/>
</dbReference>
<dbReference type="OrthoDB" id="239518at2"/>
<dbReference type="SUPFAM" id="SSF55874">
    <property type="entry name" value="ATPase domain of HSP90 chaperone/DNA topoisomerase II/histidine kinase"/>
    <property type="match status" value="1"/>
</dbReference>
<dbReference type="PANTHER" id="PTHR43065:SF10">
    <property type="entry name" value="PEROXIDE STRESS-ACTIVATED HISTIDINE KINASE MAK3"/>
    <property type="match status" value="1"/>
</dbReference>
<dbReference type="InterPro" id="IPR003661">
    <property type="entry name" value="HisK_dim/P_dom"/>
</dbReference>
<dbReference type="InterPro" id="IPR036097">
    <property type="entry name" value="HisK_dim/P_sf"/>
</dbReference>
<dbReference type="PROSITE" id="PS50109">
    <property type="entry name" value="HIS_KIN"/>
    <property type="match status" value="1"/>
</dbReference>
<proteinExistence type="predicted"/>
<evidence type="ECO:0000313" key="10">
    <source>
        <dbReference type="EMBL" id="OWK47495.1"/>
    </source>
</evidence>
<dbReference type="Pfam" id="PF00512">
    <property type="entry name" value="HisKA"/>
    <property type="match status" value="1"/>
</dbReference>
<keyword evidence="4" id="KW-0808">Transferase</keyword>
<evidence type="ECO:0000256" key="6">
    <source>
        <dbReference type="ARBA" id="ARBA00022777"/>
    </source>
</evidence>
<dbReference type="InterPro" id="IPR003594">
    <property type="entry name" value="HATPase_dom"/>
</dbReference>
<dbReference type="EC" id="2.7.13.3" evidence="2"/>
<keyword evidence="6 10" id="KW-0418">Kinase</keyword>
<dbReference type="RefSeq" id="WP_088252590.1">
    <property type="nucleotide sequence ID" value="NZ_NIDE01000001.1"/>
</dbReference>
<dbReference type="InterPro" id="IPR004358">
    <property type="entry name" value="Sig_transdc_His_kin-like_C"/>
</dbReference>
<accession>A0A225EGQ7</accession>
<dbReference type="SMART" id="SM00388">
    <property type="entry name" value="HisKA"/>
    <property type="match status" value="1"/>
</dbReference>
<dbReference type="Gene3D" id="3.30.565.10">
    <property type="entry name" value="Histidine kinase-like ATPase, C-terminal domain"/>
    <property type="match status" value="1"/>
</dbReference>
<dbReference type="InterPro" id="IPR005467">
    <property type="entry name" value="His_kinase_dom"/>
</dbReference>
<evidence type="ECO:0000256" key="1">
    <source>
        <dbReference type="ARBA" id="ARBA00000085"/>
    </source>
</evidence>
<reference evidence="11" key="1">
    <citation type="submission" date="2017-06" db="EMBL/GenBank/DDBJ databases">
        <title>Genome analysis of Fimbriiglobus ruber SP5, the first member of the order Planctomycetales with confirmed chitinolytic capability.</title>
        <authorList>
            <person name="Ravin N.V."/>
            <person name="Rakitin A.L."/>
            <person name="Ivanova A.A."/>
            <person name="Beletsky A.V."/>
            <person name="Kulichevskaya I.S."/>
            <person name="Mardanov A.V."/>
            <person name="Dedysh S.N."/>
        </authorList>
    </citation>
    <scope>NUCLEOTIDE SEQUENCE [LARGE SCALE GENOMIC DNA]</scope>
    <source>
        <strain evidence="11">SP5</strain>
    </source>
</reference>
<dbReference type="SUPFAM" id="SSF47384">
    <property type="entry name" value="Homodimeric domain of signal transducing histidine kinase"/>
    <property type="match status" value="1"/>
</dbReference>
<keyword evidence="5" id="KW-0547">Nucleotide-binding</keyword>
<dbReference type="SUPFAM" id="SSF109604">
    <property type="entry name" value="HD-domain/PDEase-like"/>
    <property type="match status" value="1"/>
</dbReference>
<comment type="caution">
    <text evidence="10">The sequence shown here is derived from an EMBL/GenBank/DDBJ whole genome shotgun (WGS) entry which is preliminary data.</text>
</comment>
<evidence type="ECO:0000313" key="11">
    <source>
        <dbReference type="Proteomes" id="UP000214646"/>
    </source>
</evidence>
<dbReference type="Proteomes" id="UP000214646">
    <property type="component" value="Unassembled WGS sequence"/>
</dbReference>
<evidence type="ECO:0000256" key="2">
    <source>
        <dbReference type="ARBA" id="ARBA00012438"/>
    </source>
</evidence>
<dbReference type="InterPro" id="IPR036890">
    <property type="entry name" value="HATPase_C_sf"/>
</dbReference>
<protein>
    <recommendedName>
        <fullName evidence="2">histidine kinase</fullName>
        <ecNumber evidence="2">2.7.13.3</ecNumber>
    </recommendedName>
</protein>
<dbReference type="PANTHER" id="PTHR43065">
    <property type="entry name" value="SENSOR HISTIDINE KINASE"/>
    <property type="match status" value="1"/>
</dbReference>
<name>A0A225EGQ7_9BACT</name>
<evidence type="ECO:0000256" key="5">
    <source>
        <dbReference type="ARBA" id="ARBA00022741"/>
    </source>
</evidence>
<dbReference type="GO" id="GO:0000155">
    <property type="term" value="F:phosphorelay sensor kinase activity"/>
    <property type="evidence" value="ECO:0007669"/>
    <property type="project" value="InterPro"/>
</dbReference>
<gene>
    <name evidence="10" type="ORF">FRUB_01194</name>
</gene>
<keyword evidence="7" id="KW-0067">ATP-binding</keyword>
<dbReference type="SMART" id="SM00387">
    <property type="entry name" value="HATPase_c"/>
    <property type="match status" value="1"/>
</dbReference>
<sequence length="461" mass="49387">MRETIALAARVAGELAAVIGLCHPDAAAAVTRLAGLGWEAVAAISPRAVRECLADPVYATDPVAVQQRYWGTTAAVVARRLSARWRLPAWVTGTIGFLRLPSEDAARVGAPDGLFRVVRAAVAAAELRTGKHALTDPRSGFERDAVYARAGEIADRLSVVADVVAAPTAPQTLPPAPRWALIRLLRASAQARRATGSVWLAEAEGRIDHLTAALADLRSEFDTELRDAKLASVAEFAAGASHEINNPLAVISGHAQMLLHRETDSDRRHQLAAIVRQTKRVHELLQGTLQFARPPRPRTATVSLPEWLADAVAAHRPDAEAKGVSLELVGTPGPVDFLRFDPSQLRTALAQLVRNALEAVSQGGWVRVTASSRRDGAFVSVEDSGPGPAADHLEHLFDPFFSGRSAGRGRGLGLPIAWRLAQINGGDVRYEPLPGTPARFILVLPRVVEDEPLPFPDRLSA</sequence>
<dbReference type="CDD" id="cd00082">
    <property type="entry name" value="HisKA"/>
    <property type="match status" value="1"/>
</dbReference>
<feature type="domain" description="Histidine kinase" evidence="9">
    <location>
        <begin position="239"/>
        <end position="448"/>
    </location>
</feature>
<keyword evidence="3" id="KW-0597">Phosphoprotein</keyword>
<evidence type="ECO:0000256" key="8">
    <source>
        <dbReference type="ARBA" id="ARBA00023012"/>
    </source>
</evidence>
<evidence type="ECO:0000256" key="7">
    <source>
        <dbReference type="ARBA" id="ARBA00022840"/>
    </source>
</evidence>
<keyword evidence="8" id="KW-0902">Two-component regulatory system</keyword>
<comment type="catalytic activity">
    <reaction evidence="1">
        <text>ATP + protein L-histidine = ADP + protein N-phospho-L-histidine.</text>
        <dbReference type="EC" id="2.7.13.3"/>
    </reaction>
</comment>
<dbReference type="CDD" id="cd00075">
    <property type="entry name" value="HATPase"/>
    <property type="match status" value="1"/>
</dbReference>
<keyword evidence="11" id="KW-1185">Reference proteome</keyword>
<dbReference type="Pfam" id="PF02518">
    <property type="entry name" value="HATPase_c"/>
    <property type="match status" value="1"/>
</dbReference>